<accession>A0A5B6ZWU5</accession>
<sequence>MIGLSLSVDSVSGILQVLNCEKVTGLRFFNWIQHTNQKLYCNSNVCSLIIDNCGWLDDYQTMTCLLMDFKSKRISLTEKAFGFLPVLGSTKDLIMESIRRVE</sequence>
<name>A0A5B6ZWU5_DAVIN</name>
<reference evidence="1" key="1">
    <citation type="submission" date="2019-08" db="EMBL/GenBank/DDBJ databases">
        <title>Reference gene set and small RNA set construction with multiple tissues from Davidia involucrata Baill.</title>
        <authorList>
            <person name="Yang H."/>
            <person name="Zhou C."/>
            <person name="Li G."/>
            <person name="Wang J."/>
            <person name="Gao P."/>
            <person name="Wang M."/>
            <person name="Wang R."/>
            <person name="Zhao Y."/>
        </authorList>
    </citation>
    <scope>NUCLEOTIDE SEQUENCE</scope>
    <source>
        <tissue evidence="1">Mixed with DoveR01_LX</tissue>
    </source>
</reference>
<protein>
    <submittedName>
        <fullName evidence="1">Putative Pentatricopeptide repeat-containing protein</fullName>
    </submittedName>
</protein>
<proteinExistence type="predicted"/>
<gene>
    <name evidence="1" type="ORF">Din_017885</name>
</gene>
<dbReference type="AlphaFoldDB" id="A0A5B6ZWU5"/>
<evidence type="ECO:0000313" key="1">
    <source>
        <dbReference type="EMBL" id="MPA48444.1"/>
    </source>
</evidence>
<dbReference type="EMBL" id="GHES01017885">
    <property type="protein sequence ID" value="MPA48444.1"/>
    <property type="molecule type" value="Transcribed_RNA"/>
</dbReference>
<organism evidence="1">
    <name type="scientific">Davidia involucrata</name>
    <name type="common">Dove tree</name>
    <dbReference type="NCBI Taxonomy" id="16924"/>
    <lineage>
        <taxon>Eukaryota</taxon>
        <taxon>Viridiplantae</taxon>
        <taxon>Streptophyta</taxon>
        <taxon>Embryophyta</taxon>
        <taxon>Tracheophyta</taxon>
        <taxon>Spermatophyta</taxon>
        <taxon>Magnoliopsida</taxon>
        <taxon>eudicotyledons</taxon>
        <taxon>Gunneridae</taxon>
        <taxon>Pentapetalae</taxon>
        <taxon>asterids</taxon>
        <taxon>Cornales</taxon>
        <taxon>Nyssaceae</taxon>
        <taxon>Davidia</taxon>
    </lineage>
</organism>